<feature type="region of interest" description="Disordered" evidence="5">
    <location>
        <begin position="443"/>
        <end position="464"/>
    </location>
</feature>
<protein>
    <submittedName>
        <fullName evidence="6">Uncharacterized protein</fullName>
    </submittedName>
</protein>
<accession>A0ABQ9GL53</accession>
<evidence type="ECO:0000256" key="5">
    <source>
        <dbReference type="SAM" id="MobiDB-lite"/>
    </source>
</evidence>
<name>A0ABQ9GL53_9NEOP</name>
<keyword evidence="4" id="KW-0274">FAD</keyword>
<dbReference type="Proteomes" id="UP001159363">
    <property type="component" value="Chromosome 10"/>
</dbReference>
<dbReference type="InterPro" id="IPR012258">
    <property type="entry name" value="Acyl-CoA_oxidase"/>
</dbReference>
<keyword evidence="3" id="KW-0285">Flavoprotein</keyword>
<comment type="cofactor">
    <cofactor evidence="1">
        <name>FAD</name>
        <dbReference type="ChEBI" id="CHEBI:57692"/>
    </cofactor>
</comment>
<dbReference type="InterPro" id="IPR009100">
    <property type="entry name" value="AcylCoA_DH/oxidase_NM_dom_sf"/>
</dbReference>
<sequence>MWCLPQSHIRCDDGAACAAMPNVTNHHCLQFIGECSTRAVHHDGGIQGPTGPSTERPPSLTLPSYGAGQLLQFSSQPWVSGGVNTNSICPVSPRPQPIIYSPIKSVTHSLLCWGCGGVVVRLLASHQGDPALILCGIAPGFSHVGILQDDASGRGVFLGISHFPHTCIPTLLHRFTLIGSQDLNVKSCPNLFTHSHPTYCYCSIQKNKQKIRGLRWSVSGHPPFVTLEKDPLFQHSSVSLSLDKQRHKTTQQMYQILKYDFLSQGQGLDERAKAAAIGVCLIFYDPSLAVKTGLSFDLFKQTIINLGTERHSNFVKENSEGKIAGCFALTEVSHGSNAKGMMTMATYNPATQQFNLHSSNFESAKCWVGCLVSPANLVPQTTRPQQVYCQHSMPPLSSLAQVTDESVAAGQRTKLTIDEEEKSRNEEGHWGCKFPKSIKAEKYARRKTEEDEKPPVTHEQESHRKLITSPSHGITEEKIKTKLNQWRVVTRSRMDTAELRRIVKTHDLVNERVERSNCTLVTCVMNGGNTAGLGTANATLAKSQRKLIFQSLSTN</sequence>
<evidence type="ECO:0000256" key="4">
    <source>
        <dbReference type="ARBA" id="ARBA00022827"/>
    </source>
</evidence>
<dbReference type="Gene3D" id="2.40.110.10">
    <property type="entry name" value="Butyryl-CoA Dehydrogenase, subunit A, domain 2"/>
    <property type="match status" value="1"/>
</dbReference>
<comment type="caution">
    <text evidence="6">The sequence shown here is derived from an EMBL/GenBank/DDBJ whole genome shotgun (WGS) entry which is preliminary data.</text>
</comment>
<dbReference type="InterPro" id="IPR046373">
    <property type="entry name" value="Acyl-CoA_Oxase/DH_mid-dom_sf"/>
</dbReference>
<evidence type="ECO:0000256" key="1">
    <source>
        <dbReference type="ARBA" id="ARBA00001974"/>
    </source>
</evidence>
<comment type="pathway">
    <text evidence="2">Lipid metabolism.</text>
</comment>
<evidence type="ECO:0000256" key="2">
    <source>
        <dbReference type="ARBA" id="ARBA00005189"/>
    </source>
</evidence>
<evidence type="ECO:0000313" key="6">
    <source>
        <dbReference type="EMBL" id="KAJ8872738.1"/>
    </source>
</evidence>
<dbReference type="SUPFAM" id="SSF56645">
    <property type="entry name" value="Acyl-CoA dehydrogenase NM domain-like"/>
    <property type="match status" value="1"/>
</dbReference>
<organism evidence="6 7">
    <name type="scientific">Dryococelus australis</name>
    <dbReference type="NCBI Taxonomy" id="614101"/>
    <lineage>
        <taxon>Eukaryota</taxon>
        <taxon>Metazoa</taxon>
        <taxon>Ecdysozoa</taxon>
        <taxon>Arthropoda</taxon>
        <taxon>Hexapoda</taxon>
        <taxon>Insecta</taxon>
        <taxon>Pterygota</taxon>
        <taxon>Neoptera</taxon>
        <taxon>Polyneoptera</taxon>
        <taxon>Phasmatodea</taxon>
        <taxon>Verophasmatodea</taxon>
        <taxon>Anareolatae</taxon>
        <taxon>Phasmatidae</taxon>
        <taxon>Eurycanthinae</taxon>
        <taxon>Dryococelus</taxon>
    </lineage>
</organism>
<dbReference type="PANTHER" id="PTHR10909">
    <property type="entry name" value="ELECTRON TRANSPORT OXIDOREDUCTASE"/>
    <property type="match status" value="1"/>
</dbReference>
<dbReference type="EMBL" id="JARBHB010000011">
    <property type="protein sequence ID" value="KAJ8872738.1"/>
    <property type="molecule type" value="Genomic_DNA"/>
</dbReference>
<evidence type="ECO:0000256" key="3">
    <source>
        <dbReference type="ARBA" id="ARBA00022630"/>
    </source>
</evidence>
<reference evidence="6 7" key="1">
    <citation type="submission" date="2023-02" db="EMBL/GenBank/DDBJ databases">
        <title>LHISI_Scaffold_Assembly.</title>
        <authorList>
            <person name="Stuart O.P."/>
            <person name="Cleave R."/>
            <person name="Magrath M.J.L."/>
            <person name="Mikheyev A.S."/>
        </authorList>
    </citation>
    <scope>NUCLEOTIDE SEQUENCE [LARGE SCALE GENOMIC DNA]</scope>
    <source>
        <strain evidence="6">Daus_M_001</strain>
        <tissue evidence="6">Leg muscle</tissue>
    </source>
</reference>
<dbReference type="PANTHER" id="PTHR10909:SF390">
    <property type="entry name" value="PEROXISOMAL ACYL-COENZYME A OXIDASE 3"/>
    <property type="match status" value="1"/>
</dbReference>
<keyword evidence="7" id="KW-1185">Reference proteome</keyword>
<gene>
    <name evidence="6" type="ORF">PR048_026353</name>
</gene>
<proteinExistence type="predicted"/>
<evidence type="ECO:0000313" key="7">
    <source>
        <dbReference type="Proteomes" id="UP001159363"/>
    </source>
</evidence>